<evidence type="ECO:0000313" key="1">
    <source>
        <dbReference type="EMBL" id="TGX98637.1"/>
    </source>
</evidence>
<sequence length="393" mass="44295">MQKKSSCGIYSACKRKRVSVMKKVKKLLFSTIITLALAIVCLNFFPASAMSAQAAKARINKRSVVLLKGQKEKLRIKGTKKEVKWKSKNKSVAKVSKKGVVTARRKGKTTIIARVGKKTYKCKVTVEQPYISGSGSEVGLGETRQLFMCGTSYKNFTWESSNPRAVTVDKNGIVTCESISIFPVTIYAYIRGRKIEKMLETTEPYISPSDSDIEILVGESLQFFMCGTSYKEFTWKSSHEKIATIDQNGVVTGKKEGSTWIYADIMGYTISKYIRVYLSVEKEVTISTIFVGRRGVAEIEVTNNGTEALKFERRGSVSGKYNHDSTHYSGSDKTDEGYVIVNPGETKTLVYCNDGYSSYFYDASSMFYFWHKNKRYYYYTSESGYNSIGQFEE</sequence>
<protein>
    <submittedName>
        <fullName evidence="1">Uncharacterized protein</fullName>
    </submittedName>
</protein>
<organism evidence="1 2">
    <name type="scientific">Hominisplanchenecus murintestinalis</name>
    <dbReference type="NCBI Taxonomy" id="2941517"/>
    <lineage>
        <taxon>Bacteria</taxon>
        <taxon>Bacillati</taxon>
        <taxon>Bacillota</taxon>
        <taxon>Clostridia</taxon>
        <taxon>Lachnospirales</taxon>
        <taxon>Lachnospiraceae</taxon>
        <taxon>Hominisplanchenecus</taxon>
    </lineage>
</organism>
<evidence type="ECO:0000313" key="2">
    <source>
        <dbReference type="Proteomes" id="UP000307720"/>
    </source>
</evidence>
<dbReference type="EMBL" id="SRZB01000015">
    <property type="protein sequence ID" value="TGX98637.1"/>
    <property type="molecule type" value="Genomic_DNA"/>
</dbReference>
<comment type="caution">
    <text evidence="1">The sequence shown here is derived from an EMBL/GenBank/DDBJ whole genome shotgun (WGS) entry which is preliminary data.</text>
</comment>
<keyword evidence="2" id="KW-1185">Reference proteome</keyword>
<name>A0AC61QZ35_9FIRM</name>
<dbReference type="Proteomes" id="UP000307720">
    <property type="component" value="Unassembled WGS sequence"/>
</dbReference>
<reference evidence="1" key="1">
    <citation type="submission" date="2019-04" db="EMBL/GenBank/DDBJ databases">
        <title>Microbes associate with the intestines of laboratory mice.</title>
        <authorList>
            <person name="Navarre W."/>
            <person name="Wong E."/>
            <person name="Huang K."/>
            <person name="Tropini C."/>
            <person name="Ng K."/>
            <person name="Yu B."/>
        </authorList>
    </citation>
    <scope>NUCLEOTIDE SEQUENCE</scope>
    <source>
        <strain evidence="1">NM72_1-8</strain>
    </source>
</reference>
<gene>
    <name evidence="1" type="ORF">E5357_08175</name>
</gene>
<proteinExistence type="predicted"/>
<accession>A0AC61QZ35</accession>